<dbReference type="Proteomes" id="UP000005856">
    <property type="component" value="Unassembled WGS sequence"/>
</dbReference>
<sequence>MTSGAIMPYLRRHYQFIRDIMEHAEFNTDLLEFLNASPTPWHAVASMKHRLDQAGFKALDEKEDWALEADQGYYAIRNGSSIVAFRTGRRDVAEAGIRMVGAHTDSPCLKVKPNPELRRKGFFQLGVEVYGGVLLNPWFDRDLSLAGRVTYVDESGSVKDTLVDFRKAVAYIPSLAIHLDREANSNRTVNPQTDLPPVLMQVPEDDATRFVDLLTEQLTIEQPGIGVRKVLGYELGFYDAQPASIVGLRDDFIASARLDNLLSCYIGLQALVESSGDEPALLVCNDHEEVGSMSAEGAQGPFLSAVLDRWCGKGRARAIARSMMISADNAHGIHPNYMDRHDENHGPILNRGPVIKVNHNQRYATNSRSAALYRHISDELDLPYQTFVVRSDMGCGSTIGPLTAGNLGVTTLDIGVPQFGMHSIREMAGTRDGVTLFRVLREFMQRKEVL</sequence>
<dbReference type="SUPFAM" id="SSF53187">
    <property type="entry name" value="Zn-dependent exopeptidases"/>
    <property type="match status" value="1"/>
</dbReference>
<dbReference type="PANTHER" id="PTHR28570:SF3">
    <property type="entry name" value="ASPARTYL AMINOPEPTIDASE"/>
    <property type="match status" value="1"/>
</dbReference>
<keyword evidence="5 9" id="KW-0479">Metal-binding</keyword>
<evidence type="ECO:0000256" key="9">
    <source>
        <dbReference type="RuleBase" id="RU004386"/>
    </source>
</evidence>
<dbReference type="GO" id="GO:0006508">
    <property type="term" value="P:proteolysis"/>
    <property type="evidence" value="ECO:0007669"/>
    <property type="project" value="UniProtKB-KW"/>
</dbReference>
<keyword evidence="12" id="KW-1185">Reference proteome</keyword>
<dbReference type="AlphaFoldDB" id="A6F278"/>
<dbReference type="PANTHER" id="PTHR28570">
    <property type="entry name" value="ASPARTYL AMINOPEPTIDASE"/>
    <property type="match status" value="1"/>
</dbReference>
<dbReference type="GO" id="GO:0008270">
    <property type="term" value="F:zinc ion binding"/>
    <property type="evidence" value="ECO:0007669"/>
    <property type="project" value="InterPro"/>
</dbReference>
<dbReference type="Gene3D" id="2.30.250.10">
    <property type="entry name" value="Aminopeptidase i, Domain 2"/>
    <property type="match status" value="1"/>
</dbReference>
<keyword evidence="7 9" id="KW-0862">Zinc</keyword>
<keyword evidence="8 9" id="KW-0482">Metalloprotease</keyword>
<dbReference type="EMBL" id="ABCP01000022">
    <property type="protein sequence ID" value="EDM47176.1"/>
    <property type="molecule type" value="Genomic_DNA"/>
</dbReference>
<comment type="cofactor">
    <cofactor evidence="1 10">
        <name>Zn(2+)</name>
        <dbReference type="ChEBI" id="CHEBI:29105"/>
    </cofactor>
</comment>
<evidence type="ECO:0000256" key="6">
    <source>
        <dbReference type="ARBA" id="ARBA00022801"/>
    </source>
</evidence>
<accession>A6F278</accession>
<dbReference type="PRINTS" id="PR00932">
    <property type="entry name" value="AMINO1PTASE"/>
</dbReference>
<dbReference type="EC" id="3.4.11.-" evidence="10"/>
<name>A6F278_9GAMM</name>
<evidence type="ECO:0000256" key="1">
    <source>
        <dbReference type="ARBA" id="ARBA00001947"/>
    </source>
</evidence>
<dbReference type="Pfam" id="PF02127">
    <property type="entry name" value="Peptidase_M18"/>
    <property type="match status" value="1"/>
</dbReference>
<keyword evidence="3 9" id="KW-0031">Aminopeptidase</keyword>
<keyword evidence="6 9" id="KW-0378">Hydrolase</keyword>
<dbReference type="GO" id="GO:0004177">
    <property type="term" value="F:aminopeptidase activity"/>
    <property type="evidence" value="ECO:0007669"/>
    <property type="project" value="UniProtKB-KW"/>
</dbReference>
<keyword evidence="4 9" id="KW-0645">Protease</keyword>
<comment type="caution">
    <text evidence="11">The sequence shown here is derived from an EMBL/GenBank/DDBJ whole genome shotgun (WGS) entry which is preliminary data.</text>
</comment>
<dbReference type="InterPro" id="IPR023358">
    <property type="entry name" value="Peptidase_M18_dom2"/>
</dbReference>
<dbReference type="Gene3D" id="3.40.630.10">
    <property type="entry name" value="Zn peptidases"/>
    <property type="match status" value="1"/>
</dbReference>
<reference evidence="11 12" key="1">
    <citation type="submission" date="2007-06" db="EMBL/GenBank/DDBJ databases">
        <authorList>
            <person name="Green D."/>
            <person name="Ferriera S."/>
            <person name="Johnson J."/>
            <person name="Kravitz S."/>
            <person name="Beeson K."/>
            <person name="Sutton G."/>
            <person name="Rogers Y.-H."/>
            <person name="Friedman R."/>
            <person name="Frazier M."/>
            <person name="Venter J.C."/>
        </authorList>
    </citation>
    <scope>NUCLEOTIDE SEQUENCE [LARGE SCALE GENOMIC DNA]</scope>
    <source>
        <strain evidence="11 12">DG893</strain>
    </source>
</reference>
<dbReference type="GO" id="GO:0008237">
    <property type="term" value="F:metallopeptidase activity"/>
    <property type="evidence" value="ECO:0007669"/>
    <property type="project" value="UniProtKB-KW"/>
</dbReference>
<dbReference type="InterPro" id="IPR001948">
    <property type="entry name" value="Peptidase_M18"/>
</dbReference>
<evidence type="ECO:0000313" key="12">
    <source>
        <dbReference type="Proteomes" id="UP000005856"/>
    </source>
</evidence>
<dbReference type="NCBIfam" id="NF002759">
    <property type="entry name" value="PRK02813.1"/>
    <property type="match status" value="1"/>
</dbReference>
<evidence type="ECO:0000256" key="4">
    <source>
        <dbReference type="ARBA" id="ARBA00022670"/>
    </source>
</evidence>
<evidence type="ECO:0000256" key="2">
    <source>
        <dbReference type="ARBA" id="ARBA00008290"/>
    </source>
</evidence>
<gene>
    <name evidence="11" type="ORF">MDG893_08826</name>
</gene>
<proteinExistence type="inferred from homology"/>
<evidence type="ECO:0000256" key="3">
    <source>
        <dbReference type="ARBA" id="ARBA00022438"/>
    </source>
</evidence>
<organism evidence="11 12">
    <name type="scientific">Marinobacter algicola DG893</name>
    <dbReference type="NCBI Taxonomy" id="443152"/>
    <lineage>
        <taxon>Bacteria</taxon>
        <taxon>Pseudomonadati</taxon>
        <taxon>Pseudomonadota</taxon>
        <taxon>Gammaproteobacteria</taxon>
        <taxon>Pseudomonadales</taxon>
        <taxon>Marinobacteraceae</taxon>
        <taxon>Marinobacter</taxon>
    </lineage>
</organism>
<dbReference type="GO" id="GO:0005737">
    <property type="term" value="C:cytoplasm"/>
    <property type="evidence" value="ECO:0007669"/>
    <property type="project" value="UniProtKB-ARBA"/>
</dbReference>
<evidence type="ECO:0000313" key="11">
    <source>
        <dbReference type="EMBL" id="EDM47176.1"/>
    </source>
</evidence>
<dbReference type="SUPFAM" id="SSF101821">
    <property type="entry name" value="Aminopeptidase/glucanase lid domain"/>
    <property type="match status" value="1"/>
</dbReference>
<dbReference type="CDD" id="cd05658">
    <property type="entry name" value="M18_DAP"/>
    <property type="match status" value="1"/>
</dbReference>
<dbReference type="FunFam" id="2.30.250.10:FF:000003">
    <property type="entry name" value="Probable M18 family aminopeptidase 2"/>
    <property type="match status" value="1"/>
</dbReference>
<dbReference type="STRING" id="443152.MDG893_08826"/>
<evidence type="ECO:0000256" key="10">
    <source>
        <dbReference type="RuleBase" id="RU004387"/>
    </source>
</evidence>
<evidence type="ECO:0000256" key="5">
    <source>
        <dbReference type="ARBA" id="ARBA00022723"/>
    </source>
</evidence>
<comment type="similarity">
    <text evidence="2 9">Belongs to the peptidase M18 family.</text>
</comment>
<evidence type="ECO:0000256" key="8">
    <source>
        <dbReference type="ARBA" id="ARBA00023049"/>
    </source>
</evidence>
<evidence type="ECO:0000256" key="7">
    <source>
        <dbReference type="ARBA" id="ARBA00022833"/>
    </source>
</evidence>
<protein>
    <recommendedName>
        <fullName evidence="10">M18 family aminopeptidase</fullName>
        <ecNumber evidence="10">3.4.11.-</ecNumber>
    </recommendedName>
</protein>
<dbReference type="eggNOG" id="COG1362">
    <property type="taxonomic scope" value="Bacteria"/>
</dbReference>